<sequence length="99" mass="11222">CHRNRQRRLPQGWSLLVHLQIAAFQTEPSTKKLLSHRPSSQSNNSVAAMEHFQHGKQKTSSPTNPTDPLTLIFITPIARSPICPPTRQPRCSTTIWNRS</sequence>
<proteinExistence type="predicted"/>
<reference evidence="2 3" key="1">
    <citation type="submission" date="2016-07" db="EMBL/GenBank/DDBJ databases">
        <title>Multiple horizontal gene transfer events from other fungi enriched the ability of initially mycotrophic Trichoderma (Ascomycota) to feed on dead plant biomass.</title>
        <authorList>
            <consortium name="DOE Joint Genome Institute"/>
            <person name="Aerts A."/>
            <person name="Atanasova L."/>
            <person name="Chenthamara K."/>
            <person name="Zhang J."/>
            <person name="Grujic M."/>
            <person name="Henrissat B."/>
            <person name="Kuo A."/>
            <person name="Salamov A."/>
            <person name="Lipzen A."/>
            <person name="Labutti K."/>
            <person name="Barry K."/>
            <person name="Miao Y."/>
            <person name="Rahimi M.J."/>
            <person name="Shen Q."/>
            <person name="Grigoriev I.V."/>
            <person name="Kubicek C.P."/>
            <person name="Druzhinina I.S."/>
        </authorList>
    </citation>
    <scope>NUCLEOTIDE SEQUENCE [LARGE SCALE GENOMIC DNA]</scope>
    <source>
        <strain evidence="2 3">ATCC 18648</strain>
    </source>
</reference>
<name>A0A2T4C991_TRILO</name>
<evidence type="ECO:0000313" key="2">
    <source>
        <dbReference type="EMBL" id="PTB78141.1"/>
    </source>
</evidence>
<dbReference type="EMBL" id="KZ679129">
    <property type="protein sequence ID" value="PTB78141.1"/>
    <property type="molecule type" value="Genomic_DNA"/>
</dbReference>
<organism evidence="2 3">
    <name type="scientific">Trichoderma longibrachiatum ATCC 18648</name>
    <dbReference type="NCBI Taxonomy" id="983965"/>
    <lineage>
        <taxon>Eukaryota</taxon>
        <taxon>Fungi</taxon>
        <taxon>Dikarya</taxon>
        <taxon>Ascomycota</taxon>
        <taxon>Pezizomycotina</taxon>
        <taxon>Sordariomycetes</taxon>
        <taxon>Hypocreomycetidae</taxon>
        <taxon>Hypocreales</taxon>
        <taxon>Hypocreaceae</taxon>
        <taxon>Trichoderma</taxon>
    </lineage>
</organism>
<evidence type="ECO:0000313" key="3">
    <source>
        <dbReference type="Proteomes" id="UP000240760"/>
    </source>
</evidence>
<keyword evidence="3" id="KW-1185">Reference proteome</keyword>
<feature type="compositionally biased region" description="Polar residues" evidence="1">
    <location>
        <begin position="37"/>
        <end position="46"/>
    </location>
</feature>
<accession>A0A2T4C991</accession>
<protein>
    <submittedName>
        <fullName evidence="2">Uncharacterized protein</fullName>
    </submittedName>
</protein>
<feature type="non-terminal residue" evidence="2">
    <location>
        <position position="1"/>
    </location>
</feature>
<feature type="region of interest" description="Disordered" evidence="1">
    <location>
        <begin position="29"/>
        <end position="69"/>
    </location>
</feature>
<dbReference type="Proteomes" id="UP000240760">
    <property type="component" value="Unassembled WGS sequence"/>
</dbReference>
<gene>
    <name evidence="2" type="ORF">M440DRAFT_1328966</name>
</gene>
<feature type="compositionally biased region" description="Polar residues" evidence="1">
    <location>
        <begin position="58"/>
        <end position="67"/>
    </location>
</feature>
<evidence type="ECO:0000256" key="1">
    <source>
        <dbReference type="SAM" id="MobiDB-lite"/>
    </source>
</evidence>
<dbReference type="AlphaFoldDB" id="A0A2T4C991"/>